<evidence type="ECO:0000259" key="2">
    <source>
        <dbReference type="Pfam" id="PF08887"/>
    </source>
</evidence>
<dbReference type="OrthoDB" id="2216648at2"/>
<evidence type="ECO:0000313" key="4">
    <source>
        <dbReference type="EMBL" id="KNX36737.1"/>
    </source>
</evidence>
<dbReference type="STRING" id="1631356.VV01_05600"/>
<keyword evidence="5" id="KW-1185">Reference proteome</keyword>
<reference evidence="5" key="1">
    <citation type="submission" date="2015-03" db="EMBL/GenBank/DDBJ databases">
        <title>Luteipulveratus halotolerans sp. nov., a novel actinobacterium (Dermacoccaceae) from Sarawak, Malaysia.</title>
        <authorList>
            <person name="Juboi H."/>
            <person name="Basik A."/>
            <person name="Shamsul S.S."/>
            <person name="Arnold P."/>
            <person name="Schmitt E.K."/>
            <person name="Sanglier J.-J."/>
            <person name="Yeo T."/>
        </authorList>
    </citation>
    <scope>NUCLEOTIDE SEQUENCE [LARGE SCALE GENOMIC DNA]</scope>
    <source>
        <strain evidence="5">C296001</strain>
    </source>
</reference>
<evidence type="ECO:0000259" key="3">
    <source>
        <dbReference type="Pfam" id="PF08906"/>
    </source>
</evidence>
<comment type="caution">
    <text evidence="4">The sequence shown here is derived from an EMBL/GenBank/DDBJ whole genome shotgun (WGS) entry which is preliminary data.</text>
</comment>
<evidence type="ECO:0000256" key="1">
    <source>
        <dbReference type="SAM" id="MobiDB-lite"/>
    </source>
</evidence>
<proteinExistence type="predicted"/>
<protein>
    <recommendedName>
        <fullName evidence="6">GAD-related domain-containing protein</fullName>
    </recommendedName>
</protein>
<dbReference type="InterPro" id="IPR015002">
    <property type="entry name" value="T6SS_Tdi1_C"/>
</dbReference>
<dbReference type="InterPro" id="IPR014983">
    <property type="entry name" value="GAD-rel"/>
</dbReference>
<feature type="domain" description="T6SS immunity protein Tdi1 C-terminal" evidence="3">
    <location>
        <begin position="212"/>
        <end position="253"/>
    </location>
</feature>
<gene>
    <name evidence="4" type="ORF">VV01_05600</name>
</gene>
<feature type="region of interest" description="Disordered" evidence="1">
    <location>
        <begin position="45"/>
        <end position="69"/>
    </location>
</feature>
<feature type="region of interest" description="Disordered" evidence="1">
    <location>
        <begin position="245"/>
        <end position="264"/>
    </location>
</feature>
<evidence type="ECO:0008006" key="6">
    <source>
        <dbReference type="Google" id="ProtNLM"/>
    </source>
</evidence>
<dbReference type="AlphaFoldDB" id="A0A0L6CG07"/>
<feature type="domain" description="GAD-related" evidence="2">
    <location>
        <begin position="96"/>
        <end position="165"/>
    </location>
</feature>
<feature type="compositionally biased region" description="Polar residues" evidence="1">
    <location>
        <begin position="251"/>
        <end position="264"/>
    </location>
</feature>
<dbReference type="Proteomes" id="UP000037397">
    <property type="component" value="Unassembled WGS sequence"/>
</dbReference>
<accession>A0A0L6CG07</accession>
<organism evidence="4 5">
    <name type="scientific">Luteipulveratus halotolerans</name>
    <dbReference type="NCBI Taxonomy" id="1631356"/>
    <lineage>
        <taxon>Bacteria</taxon>
        <taxon>Bacillati</taxon>
        <taxon>Actinomycetota</taxon>
        <taxon>Actinomycetes</taxon>
        <taxon>Micrococcales</taxon>
        <taxon>Dermacoccaceae</taxon>
        <taxon>Luteipulveratus</taxon>
    </lineage>
</organism>
<name>A0A0L6CG07_9MICO</name>
<sequence length="264" mass="28809">MWSVPHGRRHTGRGRGVLGRVEYRRAQNRRSANWEGTMSDQFSGYAPQAGGYPADGGRPSYGQQWDAPAAQPSAQSLQGFVAALPPDADVVRPSEDFLTYAEGRMPAALVSLWREHGVGFYGDQRVAVLDPGAWMQVLQTWLGPDVTSVPIVATSFGHLYHYDQVGGQDRIQCLDPHFQSNTVVSNDLVEFFEEHLPGSGSHVSDLEGPRGGARQKLGRLETDEIYYFVPMLALGGTVSPDALAKGPGQEHLTQIHRSVGQTRG</sequence>
<dbReference type="Pfam" id="PF08887">
    <property type="entry name" value="GAD-like"/>
    <property type="match status" value="1"/>
</dbReference>
<dbReference type="Pfam" id="PF08906">
    <property type="entry name" value="T6SS_Tdi1_C"/>
    <property type="match status" value="1"/>
</dbReference>
<evidence type="ECO:0000313" key="5">
    <source>
        <dbReference type="Proteomes" id="UP000037397"/>
    </source>
</evidence>
<dbReference type="EMBL" id="LAIR01000002">
    <property type="protein sequence ID" value="KNX36737.1"/>
    <property type="molecule type" value="Genomic_DNA"/>
</dbReference>